<name>A0A9E7NI34_9CAUD</name>
<protein>
    <submittedName>
        <fullName evidence="1">Uncharacterized protein</fullName>
    </submittedName>
</protein>
<reference evidence="1 2" key="1">
    <citation type="submission" date="2022-05" db="EMBL/GenBank/DDBJ databases">
        <authorList>
            <person name="McPherson G."/>
            <person name="Aboshahba S."/>
            <person name="Velasquez R.J."/>
            <person name="Khalil K.J."/>
            <person name="Slawienski A."/>
            <person name="Mohn C.E."/>
            <person name="McDevitt M.R."/>
            <person name="Ramamoorthy Y."/>
            <person name="Booton G."/>
            <person name="Daniels C.J."/>
            <person name="Ball S.L."/>
            <person name="Garlena R.A."/>
            <person name="Russell D.A."/>
            <person name="Jacobs-Sera D."/>
            <person name="Hatfull G.F."/>
        </authorList>
    </citation>
    <scope>NUCLEOTIDE SEQUENCE [LARGE SCALE GENOMIC DNA]</scope>
</reference>
<evidence type="ECO:0000313" key="2">
    <source>
        <dbReference type="Proteomes" id="UP001058762"/>
    </source>
</evidence>
<organism evidence="1 2">
    <name type="scientific">Gordonia Phage Sampson</name>
    <dbReference type="NCBI Taxonomy" id="2951393"/>
    <lineage>
        <taxon>Viruses</taxon>
        <taxon>Duplodnaviria</taxon>
        <taxon>Heunggongvirae</taxon>
        <taxon>Uroviricota</taxon>
        <taxon>Caudoviricetes</taxon>
        <taxon>Stackebrandtviridae</taxon>
        <taxon>Schenleyvirinae</taxon>
        <taxon>Zitchvirus</taxon>
        <taxon>Zitchvirus sampson</taxon>
    </lineage>
</organism>
<sequence length="47" mass="5367">MTTPEPGRLYLVPNRDWVIYGRTPIAYAVIGRQPEQPEGCVELVPRQ</sequence>
<proteinExistence type="predicted"/>
<dbReference type="EMBL" id="ON456337">
    <property type="protein sequence ID" value="UTN91803.1"/>
    <property type="molecule type" value="Genomic_DNA"/>
</dbReference>
<dbReference type="Proteomes" id="UP001058762">
    <property type="component" value="Segment"/>
</dbReference>
<accession>A0A9E7NI34</accession>
<keyword evidence="2" id="KW-1185">Reference proteome</keyword>
<evidence type="ECO:0000313" key="1">
    <source>
        <dbReference type="EMBL" id="UTN91803.1"/>
    </source>
</evidence>
<gene>
    <name evidence="1" type="primary">65</name>
    <name evidence="1" type="ORF">SEA_SAMPSON_65</name>
</gene>